<evidence type="ECO:0000256" key="2">
    <source>
        <dbReference type="SAM" id="MobiDB-lite"/>
    </source>
</evidence>
<feature type="domain" description="DC1" evidence="3">
    <location>
        <begin position="6"/>
        <end position="50"/>
    </location>
</feature>
<dbReference type="PANTHER" id="PTHR46288:SF68">
    <property type="entry name" value="DC1 DOMAIN-CONTAINING PROTEIN"/>
    <property type="match status" value="1"/>
</dbReference>
<dbReference type="SUPFAM" id="SSF57889">
    <property type="entry name" value="Cysteine-rich domain"/>
    <property type="match status" value="1"/>
</dbReference>
<evidence type="ECO:0000313" key="4">
    <source>
        <dbReference type="EMBL" id="KAL3815034.1"/>
    </source>
</evidence>
<proteinExistence type="predicted"/>
<feature type="region of interest" description="Disordered" evidence="2">
    <location>
        <begin position="118"/>
        <end position="143"/>
    </location>
</feature>
<evidence type="ECO:0000313" key="5">
    <source>
        <dbReference type="Proteomes" id="UP001634393"/>
    </source>
</evidence>
<evidence type="ECO:0000256" key="1">
    <source>
        <dbReference type="ARBA" id="ARBA00022737"/>
    </source>
</evidence>
<evidence type="ECO:0000259" key="3">
    <source>
        <dbReference type="Pfam" id="PF03107"/>
    </source>
</evidence>
<keyword evidence="1" id="KW-0677">Repeat</keyword>
<protein>
    <recommendedName>
        <fullName evidence="3">DC1 domain-containing protein</fullName>
    </recommendedName>
</protein>
<accession>A0ABD3RQ06</accession>
<comment type="caution">
    <text evidence="4">The sequence shown here is derived from an EMBL/GenBank/DDBJ whole genome shotgun (WGS) entry which is preliminary data.</text>
</comment>
<reference evidence="4 5" key="1">
    <citation type="submission" date="2024-12" db="EMBL/GenBank/DDBJ databases">
        <title>The unique morphological basis and parallel evolutionary history of personate flowers in Penstemon.</title>
        <authorList>
            <person name="Depatie T.H."/>
            <person name="Wessinger C.A."/>
        </authorList>
    </citation>
    <scope>NUCLEOTIDE SEQUENCE [LARGE SCALE GENOMIC DNA]</scope>
    <source>
        <strain evidence="4">WTNN_2</strain>
        <tissue evidence="4">Leaf</tissue>
    </source>
</reference>
<dbReference type="AlphaFoldDB" id="A0ABD3RQ06"/>
<dbReference type="PANTHER" id="PTHR46288">
    <property type="entry name" value="PHORBOL-ESTER/DAG-TYPE DOMAIN-CONTAINING PROTEIN"/>
    <property type="match status" value="1"/>
</dbReference>
<organism evidence="4 5">
    <name type="scientific">Penstemon smallii</name>
    <dbReference type="NCBI Taxonomy" id="265156"/>
    <lineage>
        <taxon>Eukaryota</taxon>
        <taxon>Viridiplantae</taxon>
        <taxon>Streptophyta</taxon>
        <taxon>Embryophyta</taxon>
        <taxon>Tracheophyta</taxon>
        <taxon>Spermatophyta</taxon>
        <taxon>Magnoliopsida</taxon>
        <taxon>eudicotyledons</taxon>
        <taxon>Gunneridae</taxon>
        <taxon>Pentapetalae</taxon>
        <taxon>asterids</taxon>
        <taxon>lamiids</taxon>
        <taxon>Lamiales</taxon>
        <taxon>Plantaginaceae</taxon>
        <taxon>Cheloneae</taxon>
        <taxon>Penstemon</taxon>
    </lineage>
</organism>
<dbReference type="InterPro" id="IPR046349">
    <property type="entry name" value="C1-like_sf"/>
</dbReference>
<dbReference type="Proteomes" id="UP001634393">
    <property type="component" value="Unassembled WGS sequence"/>
</dbReference>
<dbReference type="EMBL" id="JBJXBP010000008">
    <property type="protein sequence ID" value="KAL3815034.1"/>
    <property type="molecule type" value="Genomic_DNA"/>
</dbReference>
<gene>
    <name evidence="4" type="ORF">ACJIZ3_016302</name>
</gene>
<feature type="domain" description="DC1" evidence="3">
    <location>
        <begin position="60"/>
        <end position="108"/>
    </location>
</feature>
<sequence length="156" mass="17475">MEFKHFSHNHGLVLHKAPQGSEIHCSGCKYATTGTIYACWSCSYFLDDHCFSATPSLKHPSHTLHPLTLVPCPTYPSGSFFCNSCNLIGNGFSYCCSECDFDMHVHCALRPNANPHTGPNFSVPNDHGQNYNHQPQNQMYPPPMQNNHFPTYPAFP</sequence>
<dbReference type="Pfam" id="PF03107">
    <property type="entry name" value="C1_2"/>
    <property type="match status" value="2"/>
</dbReference>
<name>A0ABD3RQ06_9LAMI</name>
<dbReference type="InterPro" id="IPR004146">
    <property type="entry name" value="DC1"/>
</dbReference>
<feature type="compositionally biased region" description="Low complexity" evidence="2">
    <location>
        <begin position="129"/>
        <end position="139"/>
    </location>
</feature>
<keyword evidence="5" id="KW-1185">Reference proteome</keyword>